<evidence type="ECO:0000256" key="6">
    <source>
        <dbReference type="SAM" id="Phobius"/>
    </source>
</evidence>
<dbReference type="PANTHER" id="PTHR13929:SF0">
    <property type="entry name" value="UBIA PRENYLTRANSFERASE DOMAIN-CONTAINING PROTEIN 1"/>
    <property type="match status" value="1"/>
</dbReference>
<feature type="transmembrane region" description="Helical" evidence="6">
    <location>
        <begin position="273"/>
        <end position="292"/>
    </location>
</feature>
<dbReference type="STRING" id="2769.R7QBF8"/>
<dbReference type="PhylomeDB" id="R7QBF8"/>
<feature type="transmembrane region" description="Helical" evidence="6">
    <location>
        <begin position="77"/>
        <end position="96"/>
    </location>
</feature>
<keyword evidence="8" id="KW-1185">Reference proteome</keyword>
<comment type="subcellular location">
    <subcellularLocation>
        <location evidence="1">Membrane</location>
        <topology evidence="1">Multi-pass membrane protein</topology>
    </subcellularLocation>
</comment>
<evidence type="ECO:0000256" key="3">
    <source>
        <dbReference type="ARBA" id="ARBA00022692"/>
    </source>
</evidence>
<evidence type="ECO:0000256" key="5">
    <source>
        <dbReference type="ARBA" id="ARBA00023136"/>
    </source>
</evidence>
<organism evidence="7 8">
    <name type="scientific">Chondrus crispus</name>
    <name type="common">Carrageen Irish moss</name>
    <name type="synonym">Polymorpha crispa</name>
    <dbReference type="NCBI Taxonomy" id="2769"/>
    <lineage>
        <taxon>Eukaryota</taxon>
        <taxon>Rhodophyta</taxon>
        <taxon>Florideophyceae</taxon>
        <taxon>Rhodymeniophycidae</taxon>
        <taxon>Gigartinales</taxon>
        <taxon>Gigartinaceae</taxon>
        <taxon>Chondrus</taxon>
    </lineage>
</organism>
<dbReference type="OrthoDB" id="5263at2759"/>
<feature type="transmembrane region" description="Helical" evidence="6">
    <location>
        <begin position="163"/>
        <end position="184"/>
    </location>
</feature>
<evidence type="ECO:0000313" key="8">
    <source>
        <dbReference type="Proteomes" id="UP000012073"/>
    </source>
</evidence>
<keyword evidence="3 6" id="KW-0812">Transmembrane</keyword>
<evidence type="ECO:0000256" key="2">
    <source>
        <dbReference type="ARBA" id="ARBA00022679"/>
    </source>
</evidence>
<dbReference type="PIRSF" id="PIRSF005355">
    <property type="entry name" value="UBIAD1"/>
    <property type="match status" value="1"/>
</dbReference>
<dbReference type="InterPro" id="IPR026046">
    <property type="entry name" value="UBIAD1"/>
</dbReference>
<dbReference type="GO" id="GO:0016020">
    <property type="term" value="C:membrane"/>
    <property type="evidence" value="ECO:0007669"/>
    <property type="project" value="UniProtKB-SubCell"/>
</dbReference>
<evidence type="ECO:0000256" key="1">
    <source>
        <dbReference type="ARBA" id="ARBA00004141"/>
    </source>
</evidence>
<evidence type="ECO:0000256" key="4">
    <source>
        <dbReference type="ARBA" id="ARBA00022989"/>
    </source>
</evidence>
<feature type="transmembrane region" description="Helical" evidence="6">
    <location>
        <begin position="235"/>
        <end position="253"/>
    </location>
</feature>
<dbReference type="GO" id="GO:0009234">
    <property type="term" value="P:menaquinone biosynthetic process"/>
    <property type="evidence" value="ECO:0007669"/>
    <property type="project" value="TreeGrafter"/>
</dbReference>
<dbReference type="KEGG" id="ccp:CHC_T00003042001"/>
<evidence type="ECO:0008006" key="9">
    <source>
        <dbReference type="Google" id="ProtNLM"/>
    </source>
</evidence>
<dbReference type="GeneID" id="17322632"/>
<dbReference type="Proteomes" id="UP000012073">
    <property type="component" value="Unassembled WGS sequence"/>
</dbReference>
<dbReference type="PANTHER" id="PTHR13929">
    <property type="entry name" value="1,4-DIHYDROXY-2-NAPHTHOATE OCTAPRENYLTRANSFERASE"/>
    <property type="match status" value="1"/>
</dbReference>
<keyword evidence="2" id="KW-0808">Transferase</keyword>
<dbReference type="AlphaFoldDB" id="R7QBF8"/>
<evidence type="ECO:0000313" key="7">
    <source>
        <dbReference type="EMBL" id="CDF35103.1"/>
    </source>
</evidence>
<gene>
    <name evidence="7" type="ORF">CHC_T00003042001</name>
</gene>
<dbReference type="Gramene" id="CDF35103">
    <property type="protein sequence ID" value="CDF35103"/>
    <property type="gene ID" value="CHC_T00003042001"/>
</dbReference>
<dbReference type="OMA" id="RGFFMCK"/>
<dbReference type="EMBL" id="HG001718">
    <property type="protein sequence ID" value="CDF35103.1"/>
    <property type="molecule type" value="Genomic_DNA"/>
</dbReference>
<dbReference type="NCBIfam" id="TIGR02235">
    <property type="entry name" value="menA_cyano-plnt"/>
    <property type="match status" value="1"/>
</dbReference>
<dbReference type="Pfam" id="PF01040">
    <property type="entry name" value="UbiA"/>
    <property type="match status" value="1"/>
</dbReference>
<accession>R7QBF8</accession>
<feature type="transmembrane region" description="Helical" evidence="6">
    <location>
        <begin position="28"/>
        <end position="44"/>
    </location>
</feature>
<dbReference type="GO" id="GO:0042372">
    <property type="term" value="P:phylloquinone biosynthetic process"/>
    <property type="evidence" value="ECO:0007669"/>
    <property type="project" value="InterPro"/>
</dbReference>
<keyword evidence="5 6" id="KW-0472">Membrane</keyword>
<name>R7QBF8_CHOCR</name>
<sequence length="305" mass="33319">MYTVAITPILVGSLAAHAETGFLSLRTLCHFLLSAVLIIAWLNITNDVFDYDAGIDGNKPESIVNLCGATRTARNTLFLIANVILAAGFACLAKLSKTGGQFDPTVPALISVAVAGGYVYQGPPFRLSHYGLGEPICFVTWTISLSARMRYVLQELLFSSHHYLLAAAFLVATPTALILLCSHFHQLDDDKLAGKRSPIVRLGTLRASILLEAALFAFMSAHSVFYGMGMLPVRPFFLSLLAIPSGVKLGAFVRKNHQTPHAVRPAKYHAVRFHFVHGILISIGFWLTTPAAPKRIKQCYQHFLV</sequence>
<dbReference type="InterPro" id="IPR011937">
    <property type="entry name" value="DHNA_phytyltransferase_MenA"/>
</dbReference>
<dbReference type="CDD" id="cd13962">
    <property type="entry name" value="PT_UbiA_UBIAD1"/>
    <property type="match status" value="1"/>
</dbReference>
<proteinExistence type="predicted"/>
<dbReference type="InterPro" id="IPR000537">
    <property type="entry name" value="UbiA_prenyltransferase"/>
</dbReference>
<protein>
    <recommendedName>
        <fullName evidence="9">1,4-dihydroxy-2-naphthoate octaprenyltransferase</fullName>
    </recommendedName>
</protein>
<reference evidence="8" key="1">
    <citation type="journal article" date="2013" name="Proc. Natl. Acad. Sci. U.S.A.">
        <title>Genome structure and metabolic features in the red seaweed Chondrus crispus shed light on evolution of the Archaeplastida.</title>
        <authorList>
            <person name="Collen J."/>
            <person name="Porcel B."/>
            <person name="Carre W."/>
            <person name="Ball S.G."/>
            <person name="Chaparro C."/>
            <person name="Tonon T."/>
            <person name="Barbeyron T."/>
            <person name="Michel G."/>
            <person name="Noel B."/>
            <person name="Valentin K."/>
            <person name="Elias M."/>
            <person name="Artiguenave F."/>
            <person name="Arun A."/>
            <person name="Aury J.M."/>
            <person name="Barbosa-Neto J.F."/>
            <person name="Bothwell J.H."/>
            <person name="Bouget F.Y."/>
            <person name="Brillet L."/>
            <person name="Cabello-Hurtado F."/>
            <person name="Capella-Gutierrez S."/>
            <person name="Charrier B."/>
            <person name="Cladiere L."/>
            <person name="Cock J.M."/>
            <person name="Coelho S.M."/>
            <person name="Colleoni C."/>
            <person name="Czjzek M."/>
            <person name="Da Silva C."/>
            <person name="Delage L."/>
            <person name="Denoeud F."/>
            <person name="Deschamps P."/>
            <person name="Dittami S.M."/>
            <person name="Gabaldon T."/>
            <person name="Gachon C.M."/>
            <person name="Groisillier A."/>
            <person name="Herve C."/>
            <person name="Jabbari K."/>
            <person name="Katinka M."/>
            <person name="Kloareg B."/>
            <person name="Kowalczyk N."/>
            <person name="Labadie K."/>
            <person name="Leblanc C."/>
            <person name="Lopez P.J."/>
            <person name="McLachlan D.H."/>
            <person name="Meslet-Cladiere L."/>
            <person name="Moustafa A."/>
            <person name="Nehr Z."/>
            <person name="Nyvall Collen P."/>
            <person name="Panaud O."/>
            <person name="Partensky F."/>
            <person name="Poulain J."/>
            <person name="Rensing S.A."/>
            <person name="Rousvoal S."/>
            <person name="Samson G."/>
            <person name="Symeonidi A."/>
            <person name="Weissenbach J."/>
            <person name="Zambounis A."/>
            <person name="Wincker P."/>
            <person name="Boyen C."/>
        </authorList>
    </citation>
    <scope>NUCLEOTIDE SEQUENCE [LARGE SCALE GENOMIC DNA]</scope>
    <source>
        <strain evidence="8">cv. Stackhouse</strain>
    </source>
</reference>
<dbReference type="GO" id="GO:0004659">
    <property type="term" value="F:prenyltransferase activity"/>
    <property type="evidence" value="ECO:0007669"/>
    <property type="project" value="InterPro"/>
</dbReference>
<feature type="transmembrane region" description="Helical" evidence="6">
    <location>
        <begin position="205"/>
        <end position="229"/>
    </location>
</feature>
<dbReference type="RefSeq" id="XP_005714922.1">
    <property type="nucleotide sequence ID" value="XM_005714865.1"/>
</dbReference>
<keyword evidence="4 6" id="KW-1133">Transmembrane helix</keyword>